<evidence type="ECO:0000313" key="2">
    <source>
        <dbReference type="Proteomes" id="UP001152561"/>
    </source>
</evidence>
<accession>A0A9Q1M7J8</accession>
<dbReference type="AlphaFoldDB" id="A0A9Q1M7J8"/>
<name>A0A9Q1M7J8_9SOLA</name>
<reference evidence="2" key="1">
    <citation type="journal article" date="2023" name="Proc. Natl. Acad. Sci. U.S.A.">
        <title>Genomic and structural basis for evolution of tropane alkaloid biosynthesis.</title>
        <authorList>
            <person name="Wanga Y.-J."/>
            <person name="Taina T."/>
            <person name="Yua J.-Y."/>
            <person name="Lia J."/>
            <person name="Xua B."/>
            <person name="Chenc J."/>
            <person name="D'Auriad J.C."/>
            <person name="Huanga J.-P."/>
            <person name="Huanga S.-X."/>
        </authorList>
    </citation>
    <scope>NUCLEOTIDE SEQUENCE [LARGE SCALE GENOMIC DNA]</scope>
    <source>
        <strain evidence="2">cv. KIB-2019</strain>
    </source>
</reference>
<dbReference type="Proteomes" id="UP001152561">
    <property type="component" value="Unassembled WGS sequence"/>
</dbReference>
<keyword evidence="2" id="KW-1185">Reference proteome</keyword>
<proteinExistence type="predicted"/>
<comment type="caution">
    <text evidence="1">The sequence shown here is derived from an EMBL/GenBank/DDBJ whole genome shotgun (WGS) entry which is preliminary data.</text>
</comment>
<sequence length="158" mass="17403">MVTTSKEINEPNHETGNQSLDVKNVEVEPEQVVFETIYDNGDHSGESIKRVVVEVEVSCQSSFVLESIISSDQVLEADGVVDGQINEEVLLEGSISYGETSKMTLECSEADKQFIEELEKEFCGKSYLGTESSQETNGQIITDSGKGKLIHSQITHQK</sequence>
<organism evidence="1 2">
    <name type="scientific">Anisodus acutangulus</name>
    <dbReference type="NCBI Taxonomy" id="402998"/>
    <lineage>
        <taxon>Eukaryota</taxon>
        <taxon>Viridiplantae</taxon>
        <taxon>Streptophyta</taxon>
        <taxon>Embryophyta</taxon>
        <taxon>Tracheophyta</taxon>
        <taxon>Spermatophyta</taxon>
        <taxon>Magnoliopsida</taxon>
        <taxon>eudicotyledons</taxon>
        <taxon>Gunneridae</taxon>
        <taxon>Pentapetalae</taxon>
        <taxon>asterids</taxon>
        <taxon>lamiids</taxon>
        <taxon>Solanales</taxon>
        <taxon>Solanaceae</taxon>
        <taxon>Solanoideae</taxon>
        <taxon>Hyoscyameae</taxon>
        <taxon>Anisodus</taxon>
    </lineage>
</organism>
<gene>
    <name evidence="1" type="ORF">K7X08_000753</name>
</gene>
<dbReference type="EMBL" id="JAJAGQ010000010">
    <property type="protein sequence ID" value="KAJ8551383.1"/>
    <property type="molecule type" value="Genomic_DNA"/>
</dbReference>
<evidence type="ECO:0000313" key="1">
    <source>
        <dbReference type="EMBL" id="KAJ8551383.1"/>
    </source>
</evidence>
<protein>
    <submittedName>
        <fullName evidence="1">Uncharacterized protein</fullName>
    </submittedName>
</protein>
<dbReference type="OrthoDB" id="1325946at2759"/>